<comment type="caution">
    <text evidence="1">The sequence shown here is derived from an EMBL/GenBank/DDBJ whole genome shotgun (WGS) entry which is preliminary data.</text>
</comment>
<dbReference type="EMBL" id="JABSTQ010007607">
    <property type="protein sequence ID" value="KAG0435464.1"/>
    <property type="molecule type" value="Genomic_DNA"/>
</dbReference>
<sequence>MAAGKSFAEFVHFVLSAEDILYDDAGDSESRRVTRRCSSEHLNPLERFSDREFHVRRRFTKATVASTPLSAGSASTQGLPPSTMLQLLVALSFYGARTFQVVTGTMRTCCSRLCAGLLSEFRGSSHGPSSPAR</sequence>
<proteinExistence type="predicted"/>
<keyword evidence="2" id="KW-1185">Reference proteome</keyword>
<evidence type="ECO:0000313" key="2">
    <source>
        <dbReference type="Proteomes" id="UP000805193"/>
    </source>
</evidence>
<evidence type="ECO:0000313" key="1">
    <source>
        <dbReference type="EMBL" id="KAG0435464.1"/>
    </source>
</evidence>
<name>A0AC60QKV5_IXOPE</name>
<organism evidence="1 2">
    <name type="scientific">Ixodes persulcatus</name>
    <name type="common">Taiga tick</name>
    <dbReference type="NCBI Taxonomy" id="34615"/>
    <lineage>
        <taxon>Eukaryota</taxon>
        <taxon>Metazoa</taxon>
        <taxon>Ecdysozoa</taxon>
        <taxon>Arthropoda</taxon>
        <taxon>Chelicerata</taxon>
        <taxon>Arachnida</taxon>
        <taxon>Acari</taxon>
        <taxon>Parasitiformes</taxon>
        <taxon>Ixodida</taxon>
        <taxon>Ixodoidea</taxon>
        <taxon>Ixodidae</taxon>
        <taxon>Ixodinae</taxon>
        <taxon>Ixodes</taxon>
    </lineage>
</organism>
<gene>
    <name evidence="1" type="ORF">HPB47_018464</name>
</gene>
<reference evidence="1 2" key="1">
    <citation type="journal article" date="2020" name="Cell">
        <title>Large-Scale Comparative Analyses of Tick Genomes Elucidate Their Genetic Diversity and Vector Capacities.</title>
        <authorList>
            <consortium name="Tick Genome and Microbiome Consortium (TIGMIC)"/>
            <person name="Jia N."/>
            <person name="Wang J."/>
            <person name="Shi W."/>
            <person name="Du L."/>
            <person name="Sun Y."/>
            <person name="Zhan W."/>
            <person name="Jiang J.F."/>
            <person name="Wang Q."/>
            <person name="Zhang B."/>
            <person name="Ji P."/>
            <person name="Bell-Sakyi L."/>
            <person name="Cui X.M."/>
            <person name="Yuan T.T."/>
            <person name="Jiang B.G."/>
            <person name="Yang W.F."/>
            <person name="Lam T.T."/>
            <person name="Chang Q.C."/>
            <person name="Ding S.J."/>
            <person name="Wang X.J."/>
            <person name="Zhu J.G."/>
            <person name="Ruan X.D."/>
            <person name="Zhao L."/>
            <person name="Wei J.T."/>
            <person name="Ye R.Z."/>
            <person name="Que T.C."/>
            <person name="Du C.H."/>
            <person name="Zhou Y.H."/>
            <person name="Cheng J.X."/>
            <person name="Dai P.F."/>
            <person name="Guo W.B."/>
            <person name="Han X.H."/>
            <person name="Huang E.J."/>
            <person name="Li L.F."/>
            <person name="Wei W."/>
            <person name="Gao Y.C."/>
            <person name="Liu J.Z."/>
            <person name="Shao H.Z."/>
            <person name="Wang X."/>
            <person name="Wang C.C."/>
            <person name="Yang T.C."/>
            <person name="Huo Q.B."/>
            <person name="Li W."/>
            <person name="Chen H.Y."/>
            <person name="Chen S.E."/>
            <person name="Zhou L.G."/>
            <person name="Ni X.B."/>
            <person name="Tian J.H."/>
            <person name="Sheng Y."/>
            <person name="Liu T."/>
            <person name="Pan Y.S."/>
            <person name="Xia L.Y."/>
            <person name="Li J."/>
            <person name="Zhao F."/>
            <person name="Cao W.C."/>
        </authorList>
    </citation>
    <scope>NUCLEOTIDE SEQUENCE [LARGE SCALE GENOMIC DNA]</scope>
    <source>
        <strain evidence="1">Iper-2018</strain>
    </source>
</reference>
<protein>
    <submittedName>
        <fullName evidence="1">Uncharacterized protein</fullName>
    </submittedName>
</protein>
<dbReference type="Proteomes" id="UP000805193">
    <property type="component" value="Unassembled WGS sequence"/>
</dbReference>
<accession>A0AC60QKV5</accession>